<accession>A0A0B2UMX5</accession>
<name>A0A0B2UMX5_9MICR</name>
<feature type="domain" description="BRCT" evidence="1">
    <location>
        <begin position="176"/>
        <end position="260"/>
    </location>
</feature>
<dbReference type="Pfam" id="PF16589">
    <property type="entry name" value="BRCT_2"/>
    <property type="match status" value="1"/>
</dbReference>
<sequence length="553" mass="63211">MNFEIESTFMCRPDVYVCTTGVSACEKELIRSQLPKHVILEDVLSEKVNYLATYKATMTDKYVQALGWSMKIVDVRWLYDVDGAIRRYEMQPFEGATFSTSGLLSDSVVNYHLLLGGIFTQNLMISTDFLIASADDDSKVEFSKRYEIPIVNPSDAFKGEYGIYKRDPYFEAVAMAEGLVFDEKVFFLDARLPRVLFNQLRKMIVSNGGTRVSEIDKDVDYILAFAYEGFEKHGHKVYHYQYVFDCIESRAELFAGAYKMYPINKKPVLSNAVCCINAGCKDGGNVAEIINKLKALGAIVRDKPDASCTHMIVDNKDEAQDGRRRPYKVVLSEWVNQCLGLMRHVREEKYCVGMSSGSMYALSRDRMKVTTHECKMLFQFTGLSLFLKNKAIEKLDELGVGFKDTDRYDGCTHLIMGVVSTSEKLLSCISNGKWILKPSVIDCFDGSHDFDFSEHEWKDDGCIAEKDRKIVLSICKWRERVKITGKPAFHRWVVKLLCEEQKREGYARVIENGGGRITDAEDYTHCFVSRTYDGYNPAEKSYSTDYIFSYLFR</sequence>
<evidence type="ECO:0000259" key="1">
    <source>
        <dbReference type="PROSITE" id="PS50172"/>
    </source>
</evidence>
<dbReference type="GO" id="GO:0006974">
    <property type="term" value="P:DNA damage response"/>
    <property type="evidence" value="ECO:0007669"/>
    <property type="project" value="TreeGrafter"/>
</dbReference>
<feature type="domain" description="BRCT" evidence="1">
    <location>
        <begin position="264"/>
        <end position="352"/>
    </location>
</feature>
<dbReference type="InterPro" id="IPR042479">
    <property type="entry name" value="Slf1"/>
</dbReference>
<protein>
    <recommendedName>
        <fullName evidence="1">BRCT domain-containing protein</fullName>
    </recommendedName>
</protein>
<evidence type="ECO:0000313" key="3">
    <source>
        <dbReference type="Proteomes" id="UP000031056"/>
    </source>
</evidence>
<evidence type="ECO:0000313" key="2">
    <source>
        <dbReference type="EMBL" id="KHN70290.1"/>
    </source>
</evidence>
<dbReference type="OrthoDB" id="342264at2759"/>
<dbReference type="GO" id="GO:0005634">
    <property type="term" value="C:nucleus"/>
    <property type="evidence" value="ECO:0007669"/>
    <property type="project" value="TreeGrafter"/>
</dbReference>
<dbReference type="SUPFAM" id="SSF52113">
    <property type="entry name" value="BRCT domain"/>
    <property type="match status" value="5"/>
</dbReference>
<dbReference type="HOGENOM" id="CLU_530068_0_0_1"/>
<dbReference type="VEuPathDB" id="MicrosporidiaDB:M896_021280"/>
<dbReference type="RefSeq" id="XP_014564332.1">
    <property type="nucleotide sequence ID" value="XM_014708846.1"/>
</dbReference>
<dbReference type="GO" id="GO:1990166">
    <property type="term" value="P:protein localization to site of double-strand break"/>
    <property type="evidence" value="ECO:0007669"/>
    <property type="project" value="TreeGrafter"/>
</dbReference>
<dbReference type="Gene3D" id="3.40.50.10190">
    <property type="entry name" value="BRCT domain"/>
    <property type="match status" value="4"/>
</dbReference>
<proteinExistence type="predicted"/>
<dbReference type="Proteomes" id="UP000031056">
    <property type="component" value="Unassembled WGS sequence"/>
</dbReference>
<dbReference type="InterPro" id="IPR036420">
    <property type="entry name" value="BRCT_dom_sf"/>
</dbReference>
<dbReference type="PANTHER" id="PTHR46677">
    <property type="entry name" value="SMC5-SMC6 COMPLEX LOCALIZATION FACTOR PROTEIN 1"/>
    <property type="match status" value="1"/>
</dbReference>
<comment type="caution">
    <text evidence="2">The sequence shown here is derived from an EMBL/GenBank/DDBJ whole genome shotgun (WGS) entry which is preliminary data.</text>
</comment>
<dbReference type="GO" id="GO:0035861">
    <property type="term" value="C:site of double-strand break"/>
    <property type="evidence" value="ECO:0007669"/>
    <property type="project" value="TreeGrafter"/>
</dbReference>
<dbReference type="STRING" id="1354746.A0A0B2UMX5"/>
<organism evidence="2 3">
    <name type="scientific">Ordospora colligata OC4</name>
    <dbReference type="NCBI Taxonomy" id="1354746"/>
    <lineage>
        <taxon>Eukaryota</taxon>
        <taxon>Fungi</taxon>
        <taxon>Fungi incertae sedis</taxon>
        <taxon>Microsporidia</taxon>
        <taxon>Ordosporidae</taxon>
        <taxon>Ordospora</taxon>
    </lineage>
</organism>
<dbReference type="PANTHER" id="PTHR46677:SF1">
    <property type="entry name" value="SMC5-SMC6 COMPLEX LOCALIZATION FACTOR PROTEIN 1"/>
    <property type="match status" value="1"/>
</dbReference>
<dbReference type="EMBL" id="JOKQ01000002">
    <property type="protein sequence ID" value="KHN70290.1"/>
    <property type="molecule type" value="Genomic_DNA"/>
</dbReference>
<dbReference type="AlphaFoldDB" id="A0A0B2UMX5"/>
<dbReference type="CDD" id="cd00027">
    <property type="entry name" value="BRCT"/>
    <property type="match status" value="2"/>
</dbReference>
<reference evidence="2 3" key="1">
    <citation type="journal article" date="2014" name="MBio">
        <title>The Ordospora colligata genome; evolution of extreme reduction in microsporidia and host-to-parasite horizontal gene transfer.</title>
        <authorList>
            <person name="Pombert J.-F."/>
            <person name="Haag K.L."/>
            <person name="Beidas S."/>
            <person name="Ebert D."/>
            <person name="Keeling P.J."/>
        </authorList>
    </citation>
    <scope>NUCLEOTIDE SEQUENCE [LARGE SCALE GENOMIC DNA]</scope>
    <source>
        <strain evidence="2 3">OC4</strain>
    </source>
</reference>
<dbReference type="Pfam" id="PF00533">
    <property type="entry name" value="BRCT"/>
    <property type="match status" value="1"/>
</dbReference>
<dbReference type="InParanoid" id="A0A0B2UMX5"/>
<dbReference type="InterPro" id="IPR001357">
    <property type="entry name" value="BRCT_dom"/>
</dbReference>
<dbReference type="CDD" id="cd17738">
    <property type="entry name" value="BRCT_TopBP1_rpt7"/>
    <property type="match status" value="1"/>
</dbReference>
<dbReference type="SMART" id="SM00292">
    <property type="entry name" value="BRCT"/>
    <property type="match status" value="4"/>
</dbReference>
<dbReference type="GeneID" id="26261223"/>
<gene>
    <name evidence="2" type="ORF">M896_021280</name>
</gene>
<dbReference type="PROSITE" id="PS50172">
    <property type="entry name" value="BRCT"/>
    <property type="match status" value="2"/>
</dbReference>
<keyword evidence="3" id="KW-1185">Reference proteome</keyword>
<dbReference type="GO" id="GO:2000781">
    <property type="term" value="P:positive regulation of double-strand break repair"/>
    <property type="evidence" value="ECO:0007669"/>
    <property type="project" value="InterPro"/>
</dbReference>